<evidence type="ECO:0000256" key="3">
    <source>
        <dbReference type="ARBA" id="ARBA00022448"/>
    </source>
</evidence>
<keyword evidence="4" id="KW-1003">Cell membrane</keyword>
<evidence type="ECO:0000313" key="17">
    <source>
        <dbReference type="EMBL" id="QKF07352.1"/>
    </source>
</evidence>
<keyword evidence="13 15" id="KW-0472">Membrane</keyword>
<evidence type="ECO:0000256" key="6">
    <source>
        <dbReference type="ARBA" id="ARBA00022519"/>
    </source>
</evidence>
<reference evidence="18" key="1">
    <citation type="submission" date="2020-05" db="EMBL/GenBank/DDBJ databases">
        <title>Novel species in genus Nocardioides.</title>
        <authorList>
            <person name="Zhang G."/>
        </authorList>
    </citation>
    <scope>NUCLEOTIDE SEQUENCE [LARGE SCALE GENOMIC DNA]</scope>
    <source>
        <strain evidence="18">zg-1050</strain>
    </source>
</reference>
<feature type="domain" description="FeoB-type G" evidence="16">
    <location>
        <begin position="2"/>
        <end position="163"/>
    </location>
</feature>
<feature type="transmembrane region" description="Helical" evidence="15">
    <location>
        <begin position="773"/>
        <end position="793"/>
    </location>
</feature>
<evidence type="ECO:0000256" key="7">
    <source>
        <dbReference type="ARBA" id="ARBA00022692"/>
    </source>
</evidence>
<evidence type="ECO:0000256" key="5">
    <source>
        <dbReference type="ARBA" id="ARBA00022496"/>
    </source>
</evidence>
<name>A0A6M8J965_9ACTN</name>
<dbReference type="EMBL" id="CP053716">
    <property type="protein sequence ID" value="QKF07352.1"/>
    <property type="molecule type" value="Genomic_DNA"/>
</dbReference>
<dbReference type="GO" id="GO:0015093">
    <property type="term" value="F:ferrous iron transmembrane transporter activity"/>
    <property type="evidence" value="ECO:0007669"/>
    <property type="project" value="InterPro"/>
</dbReference>
<dbReference type="Pfam" id="PF07664">
    <property type="entry name" value="FeoB_C"/>
    <property type="match status" value="1"/>
</dbReference>
<dbReference type="PRINTS" id="PR00326">
    <property type="entry name" value="GTP1OBG"/>
</dbReference>
<comment type="subcellular location">
    <subcellularLocation>
        <location evidence="1">Cell inner membrane</location>
        <topology evidence="1">Multi-pass membrane protein</topology>
    </subcellularLocation>
</comment>
<dbReference type="SUPFAM" id="SSF52540">
    <property type="entry name" value="P-loop containing nucleoside triphosphate hydrolases"/>
    <property type="match status" value="1"/>
</dbReference>
<feature type="transmembrane region" description="Helical" evidence="15">
    <location>
        <begin position="542"/>
        <end position="561"/>
    </location>
</feature>
<evidence type="ECO:0000259" key="16">
    <source>
        <dbReference type="PROSITE" id="PS51711"/>
    </source>
</evidence>
<dbReference type="CDD" id="cd01879">
    <property type="entry name" value="FeoB"/>
    <property type="match status" value="1"/>
</dbReference>
<dbReference type="FunFam" id="3.40.50.300:FF:000426">
    <property type="entry name" value="Ferrous iron transport protein B"/>
    <property type="match status" value="1"/>
</dbReference>
<feature type="transmembrane region" description="Helical" evidence="15">
    <location>
        <begin position="281"/>
        <end position="299"/>
    </location>
</feature>
<keyword evidence="6" id="KW-0997">Cell inner membrane</keyword>
<dbReference type="Gene3D" id="1.10.287.1770">
    <property type="match status" value="1"/>
</dbReference>
<feature type="transmembrane region" description="Helical" evidence="15">
    <location>
        <begin position="629"/>
        <end position="652"/>
    </location>
</feature>
<evidence type="ECO:0000256" key="10">
    <source>
        <dbReference type="ARBA" id="ARBA00023004"/>
    </source>
</evidence>
<dbReference type="GO" id="GO:0005886">
    <property type="term" value="C:plasma membrane"/>
    <property type="evidence" value="ECO:0007669"/>
    <property type="project" value="UniProtKB-SubCell"/>
</dbReference>
<dbReference type="InterPro" id="IPR006073">
    <property type="entry name" value="GTP-bd"/>
</dbReference>
<dbReference type="RefSeq" id="WP_173164438.1">
    <property type="nucleotide sequence ID" value="NZ_CP053716.1"/>
</dbReference>
<dbReference type="InterPro" id="IPR011640">
    <property type="entry name" value="Fe2_transport_prot_B_C"/>
</dbReference>
<dbReference type="Pfam" id="PF02421">
    <property type="entry name" value="FeoB_N"/>
    <property type="match status" value="1"/>
</dbReference>
<evidence type="ECO:0000256" key="4">
    <source>
        <dbReference type="ARBA" id="ARBA00022475"/>
    </source>
</evidence>
<keyword evidence="5" id="KW-0410">Iron transport</keyword>
<dbReference type="Gene3D" id="3.40.50.300">
    <property type="entry name" value="P-loop containing nucleotide triphosphate hydrolases"/>
    <property type="match status" value="1"/>
</dbReference>
<keyword evidence="8" id="KW-0547">Nucleotide-binding</keyword>
<accession>A0A6M8J965</accession>
<sequence length="839" mass="90227">MAIRIALAGNPNCGKTTMFNALTGARQYVGNWPGVTVEKKEGVYRADKEVTITDLPGVYSLSPFSPEEIVTRDYLLDGRPDAVISLVDATNLERNLYLTSQVLDLGLPVVVAVNMMDLVAKNGDKIDLDKLAKKLGCPVVPVSALKGHGLDDLMKRVTEVAARKQAAAPAVRFTNDTEQAIRKVQDVLGARVSAETARWYAIKLLEGEERTVELLGLPAADAQVVDGVRAAYENVIGDDAESAITTERYDMVGDVVSDCYKRSLKGMSTSEKADRIITSRILGLPIFVAVMYLVYYIAIGTVGTNATDWVNDNLFDSGWLITGTERFDEDAAAHKEAAGKIEAYLAAAEETGIDTEGVADAIAAEEPTAEDEASVERFIGDAREAKLMADYEATDEETNETTVTPVGAADFERALEVDEPNPADYGLFMPSVPQVVEGWLDAIGAADWVKGLVLDGVVSGVGAVLGFLPQMAVLFLELAILEGCGYMARIAFLMDRIFRRFGLSGKSFIPILVASGCGVPAVMATKTIEDERDRRMTIMTSTMIPCSAKTPIIALIFGSIASGDIKTAQWVTPLFYFLGVVAIIVAAMMLRKTKWFAGEATPFVMELPAYHVPSVRNVLMSVWDRCKAFVIKAGTVIFLSAIVVWFLLGFGVVDGSFGLIDTEMEGYIDHSLMAMLGNAVGWVFIPLGFGGWEATVTSITGLVAKENVVSTVGIITALGADAGEGNPGLWSAFAALFNGSVPAMVAFCAFNLLCAPCFAAIGAIRNQMASAKWFWLAIGFMTAYAWVVGFILYQVMMAVQGEPNVIGLPLALVALGLMLFQMLRPMPAYDAAKNLAEKK</sequence>
<keyword evidence="12" id="KW-0342">GTP-binding</keyword>
<keyword evidence="10" id="KW-0408">Iron</keyword>
<dbReference type="InterPro" id="IPR005225">
    <property type="entry name" value="Small_GTP-bd"/>
</dbReference>
<evidence type="ECO:0000256" key="14">
    <source>
        <dbReference type="ARBA" id="ARBA00031200"/>
    </source>
</evidence>
<protein>
    <recommendedName>
        <fullName evidence="2">Fe(2+) transporter FeoB</fullName>
    </recommendedName>
    <alternativeName>
        <fullName evidence="14">Ferrous iron transport protein B</fullName>
    </alternativeName>
</protein>
<feature type="transmembrane region" description="Helical" evidence="15">
    <location>
        <begin position="672"/>
        <end position="690"/>
    </location>
</feature>
<dbReference type="AlphaFoldDB" id="A0A6M8J965"/>
<keyword evidence="7 15" id="KW-0812">Transmembrane</keyword>
<evidence type="ECO:0000256" key="15">
    <source>
        <dbReference type="SAM" id="Phobius"/>
    </source>
</evidence>
<keyword evidence="9 15" id="KW-1133">Transmembrane helix</keyword>
<dbReference type="PANTHER" id="PTHR43185:SF1">
    <property type="entry name" value="FE(2+) TRANSPORTER FEOB"/>
    <property type="match status" value="1"/>
</dbReference>
<organism evidence="17 18">
    <name type="scientific">Berryella wangjianweii</name>
    <dbReference type="NCBI Taxonomy" id="2734634"/>
    <lineage>
        <taxon>Bacteria</taxon>
        <taxon>Bacillati</taxon>
        <taxon>Actinomycetota</taxon>
        <taxon>Coriobacteriia</taxon>
        <taxon>Eggerthellales</taxon>
        <taxon>Eggerthellaceae</taxon>
        <taxon>Berryella</taxon>
    </lineage>
</organism>
<dbReference type="NCBIfam" id="TIGR00231">
    <property type="entry name" value="small_GTP"/>
    <property type="match status" value="1"/>
</dbReference>
<dbReference type="InterPro" id="IPR050860">
    <property type="entry name" value="FeoB_GTPase"/>
</dbReference>
<feature type="transmembrane region" description="Helical" evidence="15">
    <location>
        <begin position="740"/>
        <end position="761"/>
    </location>
</feature>
<proteinExistence type="predicted"/>
<evidence type="ECO:0000313" key="18">
    <source>
        <dbReference type="Proteomes" id="UP000503297"/>
    </source>
</evidence>
<evidence type="ECO:0000256" key="1">
    <source>
        <dbReference type="ARBA" id="ARBA00004429"/>
    </source>
</evidence>
<evidence type="ECO:0000256" key="8">
    <source>
        <dbReference type="ARBA" id="ARBA00022741"/>
    </source>
</evidence>
<dbReference type="Pfam" id="PF07670">
    <property type="entry name" value="Gate"/>
    <property type="match status" value="2"/>
</dbReference>
<dbReference type="InterPro" id="IPR011642">
    <property type="entry name" value="Gate_dom"/>
</dbReference>
<keyword evidence="11" id="KW-0406">Ion transport</keyword>
<dbReference type="Pfam" id="PF17910">
    <property type="entry name" value="FeoB_Cyto"/>
    <property type="match status" value="1"/>
</dbReference>
<gene>
    <name evidence="17" type="ORF">HLV38_03875</name>
</gene>
<dbReference type="Proteomes" id="UP000503297">
    <property type="component" value="Chromosome"/>
</dbReference>
<dbReference type="InterPro" id="IPR030389">
    <property type="entry name" value="G_FEOB_dom"/>
</dbReference>
<keyword evidence="3" id="KW-0813">Transport</keyword>
<evidence type="ECO:0000256" key="12">
    <source>
        <dbReference type="ARBA" id="ARBA00023134"/>
    </source>
</evidence>
<keyword evidence="18" id="KW-1185">Reference proteome</keyword>
<dbReference type="KEGG" id="bwa:HLV38_03875"/>
<evidence type="ECO:0000256" key="13">
    <source>
        <dbReference type="ARBA" id="ARBA00023136"/>
    </source>
</evidence>
<feature type="transmembrane region" description="Helical" evidence="15">
    <location>
        <begin position="573"/>
        <end position="590"/>
    </location>
</feature>
<dbReference type="GO" id="GO:0005525">
    <property type="term" value="F:GTP binding"/>
    <property type="evidence" value="ECO:0007669"/>
    <property type="project" value="UniProtKB-KW"/>
</dbReference>
<evidence type="ECO:0000256" key="11">
    <source>
        <dbReference type="ARBA" id="ARBA00023065"/>
    </source>
</evidence>
<dbReference type="InterPro" id="IPR041069">
    <property type="entry name" value="FeoB_Cyto"/>
</dbReference>
<dbReference type="PANTHER" id="PTHR43185">
    <property type="entry name" value="FERROUS IRON TRANSPORT PROTEIN B"/>
    <property type="match status" value="1"/>
</dbReference>
<dbReference type="InterPro" id="IPR027417">
    <property type="entry name" value="P-loop_NTPase"/>
</dbReference>
<evidence type="ECO:0000256" key="2">
    <source>
        <dbReference type="ARBA" id="ARBA00022371"/>
    </source>
</evidence>
<evidence type="ECO:0000256" key="9">
    <source>
        <dbReference type="ARBA" id="ARBA00022989"/>
    </source>
</evidence>
<dbReference type="PROSITE" id="PS51711">
    <property type="entry name" value="G_FEOB"/>
    <property type="match status" value="1"/>
</dbReference>
<feature type="transmembrane region" description="Helical" evidence="15">
    <location>
        <begin position="805"/>
        <end position="823"/>
    </location>
</feature>